<keyword evidence="3" id="KW-1185">Reference proteome</keyword>
<dbReference type="OrthoDB" id="9805828at2"/>
<dbReference type="GO" id="GO:0009055">
    <property type="term" value="F:electron transfer activity"/>
    <property type="evidence" value="ECO:0007669"/>
    <property type="project" value="InterPro"/>
</dbReference>
<dbReference type="SUPFAM" id="SSF46626">
    <property type="entry name" value="Cytochrome c"/>
    <property type="match status" value="1"/>
</dbReference>
<protein>
    <submittedName>
        <fullName evidence="2">Cytochrome C-552</fullName>
    </submittedName>
</protein>
<dbReference type="GO" id="GO:0020037">
    <property type="term" value="F:heme binding"/>
    <property type="evidence" value="ECO:0007669"/>
    <property type="project" value="InterPro"/>
</dbReference>
<dbReference type="RefSeq" id="WP_116557908.1">
    <property type="nucleotide sequence ID" value="NZ_JBLWXM010000022.1"/>
</dbReference>
<comment type="caution">
    <text evidence="2">The sequence shown here is derived from an EMBL/GenBank/DDBJ whole genome shotgun (WGS) entry which is preliminary data.</text>
</comment>
<organism evidence="2 3">
    <name type="scientific">Pararhodobacter oceanensis</name>
    <dbReference type="NCBI Taxonomy" id="2172121"/>
    <lineage>
        <taxon>Bacteria</taxon>
        <taxon>Pseudomonadati</taxon>
        <taxon>Pseudomonadota</taxon>
        <taxon>Alphaproteobacteria</taxon>
        <taxon>Rhodobacterales</taxon>
        <taxon>Paracoccaceae</taxon>
        <taxon>Pararhodobacter</taxon>
    </lineage>
</organism>
<evidence type="ECO:0000313" key="2">
    <source>
        <dbReference type="EMBL" id="PVH28914.1"/>
    </source>
</evidence>
<feature type="chain" id="PRO_5015688545" evidence="1">
    <location>
        <begin position="26"/>
        <end position="139"/>
    </location>
</feature>
<name>A0A2T8HTZ4_9RHOB</name>
<dbReference type="Gene3D" id="1.10.760.10">
    <property type="entry name" value="Cytochrome c-like domain"/>
    <property type="match status" value="1"/>
</dbReference>
<keyword evidence="1" id="KW-0732">Signal</keyword>
<sequence>MFATSHILRGALGVSLACLVTAASAQVAYDPMRAAPNPLMPLTPMQPATTDSATPESASAEVLPNPDFGNLPDAEGVEETFYQCVACHSTAIILQQRLTDERWDYLWTWMIEDQGMYEPEDEIRDEILTYLKTHFSSER</sequence>
<evidence type="ECO:0000256" key="1">
    <source>
        <dbReference type="SAM" id="SignalP"/>
    </source>
</evidence>
<proteinExistence type="predicted"/>
<evidence type="ECO:0000313" key="3">
    <source>
        <dbReference type="Proteomes" id="UP000245911"/>
    </source>
</evidence>
<reference evidence="2 3" key="1">
    <citation type="submission" date="2018-04" db="EMBL/GenBank/DDBJ databases">
        <title>Pararhodobacter oceanense sp. nov., isolated from marine intertidal sediment.</title>
        <authorList>
            <person name="Wang X.-L."/>
            <person name="Du Z.-J."/>
        </authorList>
    </citation>
    <scope>NUCLEOTIDE SEQUENCE [LARGE SCALE GENOMIC DNA]</scope>
    <source>
        <strain evidence="2 3">AM505</strain>
    </source>
</reference>
<dbReference type="EMBL" id="QDKM01000003">
    <property type="protein sequence ID" value="PVH28914.1"/>
    <property type="molecule type" value="Genomic_DNA"/>
</dbReference>
<gene>
    <name evidence="2" type="ORF">DDE20_07690</name>
</gene>
<feature type="signal peptide" evidence="1">
    <location>
        <begin position="1"/>
        <end position="25"/>
    </location>
</feature>
<dbReference type="InterPro" id="IPR036909">
    <property type="entry name" value="Cyt_c-like_dom_sf"/>
</dbReference>
<accession>A0A2T8HTZ4</accession>
<dbReference type="Proteomes" id="UP000245911">
    <property type="component" value="Unassembled WGS sequence"/>
</dbReference>
<dbReference type="AlphaFoldDB" id="A0A2T8HTZ4"/>